<reference evidence="2" key="2">
    <citation type="submission" date="2025-08" db="UniProtKB">
        <authorList>
            <consortium name="RefSeq"/>
        </authorList>
    </citation>
    <scope>IDENTIFICATION</scope>
    <source>
        <tissue evidence="2">Whole sample</tissue>
    </source>
</reference>
<keyword evidence="1" id="KW-1185">Reference proteome</keyword>
<dbReference type="AlphaFoldDB" id="A0A8B8DRD7"/>
<sequence length="285" mass="32331">MAKVTSGHYLQNFSNICDFIMAICYRERDGGLLLNYEAEVERTSGFHISSTSKPDQVPNVSAKFIGRRGSYSSDSGASSSGCSWAEPSGTIHRYGSFSSVSSASSSSPYIPAVTTPLSVTLTISVSSPPQETARGPVPPNRDGFMERRQISEGTHFLPREKVPEPTFKLRKLWSSWKLVYNIEKADDSRNWRQMQLVNVYKRKSLFLCSKDQNTYEVSTNSSRKQTARDVSNLDLIQSKGFYIWYRIHHSLFKSVIQQAAECLFVELTSKRFHIYIQLRMDWSGF</sequence>
<dbReference type="KEGG" id="cvn:111129031"/>
<accession>A0A8B8DRD7</accession>
<reference evidence="1" key="1">
    <citation type="submission" date="2024-06" db="UniProtKB">
        <authorList>
            <consortium name="RefSeq"/>
        </authorList>
    </citation>
    <scope>NUCLEOTIDE SEQUENCE [LARGE SCALE GENOMIC DNA]</scope>
</reference>
<dbReference type="GeneID" id="111129031"/>
<dbReference type="Proteomes" id="UP000694844">
    <property type="component" value="Chromosome 1"/>
</dbReference>
<organism evidence="1 2">
    <name type="scientific">Crassostrea virginica</name>
    <name type="common">Eastern oyster</name>
    <dbReference type="NCBI Taxonomy" id="6565"/>
    <lineage>
        <taxon>Eukaryota</taxon>
        <taxon>Metazoa</taxon>
        <taxon>Spiralia</taxon>
        <taxon>Lophotrochozoa</taxon>
        <taxon>Mollusca</taxon>
        <taxon>Bivalvia</taxon>
        <taxon>Autobranchia</taxon>
        <taxon>Pteriomorphia</taxon>
        <taxon>Ostreida</taxon>
        <taxon>Ostreoidea</taxon>
        <taxon>Ostreidae</taxon>
        <taxon>Crassostrea</taxon>
    </lineage>
</organism>
<evidence type="ECO:0000313" key="1">
    <source>
        <dbReference type="Proteomes" id="UP000694844"/>
    </source>
</evidence>
<evidence type="ECO:0000313" key="2">
    <source>
        <dbReference type="RefSeq" id="XP_022330797.1"/>
    </source>
</evidence>
<protein>
    <submittedName>
        <fullName evidence="2">Uncharacterized protein LOC111129031</fullName>
    </submittedName>
</protein>
<name>A0A8B8DRD7_CRAVI</name>
<gene>
    <name evidence="2" type="primary">LOC111129031</name>
</gene>
<proteinExistence type="predicted"/>
<dbReference type="RefSeq" id="XP_022330797.1">
    <property type="nucleotide sequence ID" value="XM_022475089.1"/>
</dbReference>